<dbReference type="PANTHER" id="PTHR11241:SF0">
    <property type="entry name" value="DEOXYURIDINE 5'-TRIPHOSPHATE NUCLEOTIDOHYDROLASE"/>
    <property type="match status" value="1"/>
</dbReference>
<dbReference type="InterPro" id="IPR036157">
    <property type="entry name" value="dUTPase-like_sf"/>
</dbReference>
<evidence type="ECO:0000256" key="4">
    <source>
        <dbReference type="ARBA" id="ARBA00023080"/>
    </source>
</evidence>
<reference evidence="6" key="1">
    <citation type="journal article" date="2020" name="Nature">
        <title>Giant virus diversity and host interactions through global metagenomics.</title>
        <authorList>
            <person name="Schulz F."/>
            <person name="Roux S."/>
            <person name="Paez-Espino D."/>
            <person name="Jungbluth S."/>
            <person name="Walsh D.A."/>
            <person name="Denef V.J."/>
            <person name="McMahon K.D."/>
            <person name="Konstantinidis K.T."/>
            <person name="Eloe-Fadrosh E.A."/>
            <person name="Kyrpides N.C."/>
            <person name="Woyke T."/>
        </authorList>
    </citation>
    <scope>NUCLEOTIDE SEQUENCE</scope>
    <source>
        <strain evidence="6">GVMAG-M-3300013004-44</strain>
    </source>
</reference>
<accession>A0A6C0BG05</accession>
<dbReference type="GO" id="GO:0000287">
    <property type="term" value="F:magnesium ion binding"/>
    <property type="evidence" value="ECO:0007669"/>
    <property type="project" value="InterPro"/>
</dbReference>
<keyword evidence="4" id="KW-0546">Nucleotide metabolism</keyword>
<proteinExistence type="inferred from homology"/>
<dbReference type="Gene3D" id="2.70.40.10">
    <property type="match status" value="1"/>
</dbReference>
<dbReference type="EMBL" id="MN739154">
    <property type="protein sequence ID" value="QHS90922.1"/>
    <property type="molecule type" value="Genomic_DNA"/>
</dbReference>
<dbReference type="InterPro" id="IPR033704">
    <property type="entry name" value="dUTPase_trimeric"/>
</dbReference>
<comment type="similarity">
    <text evidence="1">Belongs to the dUTPase family.</text>
</comment>
<evidence type="ECO:0000256" key="3">
    <source>
        <dbReference type="ARBA" id="ARBA00022801"/>
    </source>
</evidence>
<dbReference type="SUPFAM" id="SSF51283">
    <property type="entry name" value="dUTPase-like"/>
    <property type="match status" value="1"/>
</dbReference>
<dbReference type="Pfam" id="PF00692">
    <property type="entry name" value="dUTPase"/>
    <property type="match status" value="1"/>
</dbReference>
<dbReference type="InterPro" id="IPR029054">
    <property type="entry name" value="dUTPase-like"/>
</dbReference>
<dbReference type="GO" id="GO:0046081">
    <property type="term" value="P:dUTP catabolic process"/>
    <property type="evidence" value="ECO:0007669"/>
    <property type="project" value="InterPro"/>
</dbReference>
<evidence type="ECO:0000313" key="6">
    <source>
        <dbReference type="EMBL" id="QHS90922.1"/>
    </source>
</evidence>
<name>A0A6C0BG05_9ZZZZ</name>
<dbReference type="EC" id="3.6.1.23" evidence="2"/>
<evidence type="ECO:0000256" key="2">
    <source>
        <dbReference type="ARBA" id="ARBA00012379"/>
    </source>
</evidence>
<evidence type="ECO:0000259" key="5">
    <source>
        <dbReference type="Pfam" id="PF00692"/>
    </source>
</evidence>
<keyword evidence="3" id="KW-0378">Hydrolase</keyword>
<dbReference type="GO" id="GO:0006226">
    <property type="term" value="P:dUMP biosynthetic process"/>
    <property type="evidence" value="ECO:0007669"/>
    <property type="project" value="InterPro"/>
</dbReference>
<dbReference type="GO" id="GO:0004170">
    <property type="term" value="F:dUTP diphosphatase activity"/>
    <property type="evidence" value="ECO:0007669"/>
    <property type="project" value="UniProtKB-EC"/>
</dbReference>
<sequence>MSWYELEILALDPQDITFYPPTEYNRSDANAGFDVYAAANMHIEQTPQLIPFGIICRLVKVEHMPHGTSNDYVKTDSHFWLLPRSSIFKSGLLMANSAGVIDKSYRGELKAPVWSMTGNSDVKHGERLFQIVAPDMGWIRHVRMVESMPGTVRGAAGFGSTGK</sequence>
<dbReference type="AlphaFoldDB" id="A0A6C0BG05"/>
<evidence type="ECO:0000256" key="1">
    <source>
        <dbReference type="ARBA" id="ARBA00006581"/>
    </source>
</evidence>
<dbReference type="CDD" id="cd07557">
    <property type="entry name" value="trimeric_dUTPase"/>
    <property type="match status" value="1"/>
</dbReference>
<protein>
    <recommendedName>
        <fullName evidence="2">dUTP diphosphatase</fullName>
        <ecNumber evidence="2">3.6.1.23</ecNumber>
    </recommendedName>
</protein>
<dbReference type="PANTHER" id="PTHR11241">
    <property type="entry name" value="DEOXYURIDINE 5'-TRIPHOSPHATE NUCLEOTIDOHYDROLASE"/>
    <property type="match status" value="1"/>
</dbReference>
<organism evidence="6">
    <name type="scientific">viral metagenome</name>
    <dbReference type="NCBI Taxonomy" id="1070528"/>
    <lineage>
        <taxon>unclassified sequences</taxon>
        <taxon>metagenomes</taxon>
        <taxon>organismal metagenomes</taxon>
    </lineage>
</organism>
<dbReference type="InterPro" id="IPR008181">
    <property type="entry name" value="dUTPase"/>
</dbReference>
<feature type="domain" description="dUTPase-like" evidence="5">
    <location>
        <begin position="81"/>
        <end position="162"/>
    </location>
</feature>